<reference evidence="1 2" key="1">
    <citation type="submission" date="2017-02" db="EMBL/GenBank/DDBJ databases">
        <authorList>
            <person name="Jeong S."/>
        </authorList>
    </citation>
    <scope>NUCLEOTIDE SEQUENCE [LARGE SCALE GENOMIC DNA]</scope>
    <source>
        <strain evidence="1 2">RMAR6-6</strain>
    </source>
</reference>
<accession>A0ABM6I307</accession>
<protein>
    <submittedName>
        <fullName evidence="1">Uncharacterized protein</fullName>
    </submittedName>
</protein>
<keyword evidence="2" id="KW-1185">Reference proteome</keyword>
<organism evidence="1 2">
    <name type="scientific">Roseibium algicola</name>
    <dbReference type="NCBI Taxonomy" id="2857014"/>
    <lineage>
        <taxon>Bacteria</taxon>
        <taxon>Pseudomonadati</taxon>
        <taxon>Pseudomonadota</taxon>
        <taxon>Alphaproteobacteria</taxon>
        <taxon>Hyphomicrobiales</taxon>
        <taxon>Stappiaceae</taxon>
        <taxon>Roseibium</taxon>
    </lineage>
</organism>
<gene>
    <name evidence="1" type="ORF">B0E33_14530</name>
</gene>
<dbReference type="Proteomes" id="UP000188174">
    <property type="component" value="Chromosome"/>
</dbReference>
<proteinExistence type="predicted"/>
<evidence type="ECO:0000313" key="2">
    <source>
        <dbReference type="Proteomes" id="UP000188174"/>
    </source>
</evidence>
<evidence type="ECO:0000313" key="1">
    <source>
        <dbReference type="EMBL" id="AQQ04640.1"/>
    </source>
</evidence>
<dbReference type="EMBL" id="CP019630">
    <property type="protein sequence ID" value="AQQ04640.1"/>
    <property type="molecule type" value="Genomic_DNA"/>
</dbReference>
<sequence length="64" mass="6706">MEKLVDPPGRELLLVEEVPGWLVADVDELAGDAGLPVADDDPVVLVPAGFPAVEDPAAVDDEEE</sequence>
<name>A0ABM6I307_9HYPH</name>